<comment type="caution">
    <text evidence="2">The sequence shown here is derived from an EMBL/GenBank/DDBJ whole genome shotgun (WGS) entry which is preliminary data.</text>
</comment>
<feature type="compositionally biased region" description="Basic and acidic residues" evidence="1">
    <location>
        <begin position="11"/>
        <end position="26"/>
    </location>
</feature>
<dbReference type="EMBL" id="BMAW01009121">
    <property type="protein sequence ID" value="GFT12162.1"/>
    <property type="molecule type" value="Genomic_DNA"/>
</dbReference>
<gene>
    <name evidence="2" type="ORF">NPIL_108321</name>
</gene>
<name>A0A8X6NGG2_NEPPI</name>
<organism evidence="2 3">
    <name type="scientific">Nephila pilipes</name>
    <name type="common">Giant wood spider</name>
    <name type="synonym">Nephila maculata</name>
    <dbReference type="NCBI Taxonomy" id="299642"/>
    <lineage>
        <taxon>Eukaryota</taxon>
        <taxon>Metazoa</taxon>
        <taxon>Ecdysozoa</taxon>
        <taxon>Arthropoda</taxon>
        <taxon>Chelicerata</taxon>
        <taxon>Arachnida</taxon>
        <taxon>Araneae</taxon>
        <taxon>Araneomorphae</taxon>
        <taxon>Entelegynae</taxon>
        <taxon>Araneoidea</taxon>
        <taxon>Nephilidae</taxon>
        <taxon>Nephila</taxon>
    </lineage>
</organism>
<accession>A0A8X6NGG2</accession>
<protein>
    <submittedName>
        <fullName evidence="2">Uncharacterized protein</fullName>
    </submittedName>
</protein>
<sequence length="164" mass="19036">MPISWENLLPENHRSNSKHAETRDCPLGENLLPENQRSDSKQSETCNCLVGENLLPENHRSNSELIETCDCLVGENLLPENHGSCSKLTKICDYLMGDLTTREPRRQFQTNRNLQSVSLENLLPYNYGSNLCLQTRKNVSNFWQRYACPFSRRFMIVFDKTTFF</sequence>
<dbReference type="Proteomes" id="UP000887013">
    <property type="component" value="Unassembled WGS sequence"/>
</dbReference>
<evidence type="ECO:0000313" key="3">
    <source>
        <dbReference type="Proteomes" id="UP000887013"/>
    </source>
</evidence>
<evidence type="ECO:0000313" key="2">
    <source>
        <dbReference type="EMBL" id="GFT12162.1"/>
    </source>
</evidence>
<proteinExistence type="predicted"/>
<reference evidence="2" key="1">
    <citation type="submission" date="2020-08" db="EMBL/GenBank/DDBJ databases">
        <title>Multicomponent nature underlies the extraordinary mechanical properties of spider dragline silk.</title>
        <authorList>
            <person name="Kono N."/>
            <person name="Nakamura H."/>
            <person name="Mori M."/>
            <person name="Yoshida Y."/>
            <person name="Ohtoshi R."/>
            <person name="Malay A.D."/>
            <person name="Moran D.A.P."/>
            <person name="Tomita M."/>
            <person name="Numata K."/>
            <person name="Arakawa K."/>
        </authorList>
    </citation>
    <scope>NUCLEOTIDE SEQUENCE</scope>
</reference>
<feature type="region of interest" description="Disordered" evidence="1">
    <location>
        <begin position="1"/>
        <end position="39"/>
    </location>
</feature>
<keyword evidence="3" id="KW-1185">Reference proteome</keyword>
<evidence type="ECO:0000256" key="1">
    <source>
        <dbReference type="SAM" id="MobiDB-lite"/>
    </source>
</evidence>
<dbReference type="AlphaFoldDB" id="A0A8X6NGG2"/>